<comment type="subcellular location">
    <subcellularLocation>
        <location evidence="1">Cell membrane</location>
        <topology evidence="1">Multi-pass membrane protein</topology>
    </subcellularLocation>
</comment>
<dbReference type="EMBL" id="JBHMDY010000001">
    <property type="protein sequence ID" value="MFB9258283.1"/>
    <property type="molecule type" value="Genomic_DNA"/>
</dbReference>
<feature type="transmembrane region" description="Helical" evidence="9">
    <location>
        <begin position="220"/>
        <end position="240"/>
    </location>
</feature>
<dbReference type="Proteomes" id="UP001589700">
    <property type="component" value="Unassembled WGS sequence"/>
</dbReference>
<proteinExistence type="inferred from homology"/>
<evidence type="ECO:0000256" key="3">
    <source>
        <dbReference type="ARBA" id="ARBA00022448"/>
    </source>
</evidence>
<feature type="transmembrane region" description="Helical" evidence="9">
    <location>
        <begin position="193"/>
        <end position="213"/>
    </location>
</feature>
<dbReference type="Pfam" id="PF03595">
    <property type="entry name" value="SLAC1"/>
    <property type="match status" value="1"/>
</dbReference>
<organism evidence="10 11">
    <name type="scientific">Dietzia aerolata</name>
    <dbReference type="NCBI Taxonomy" id="595984"/>
    <lineage>
        <taxon>Bacteria</taxon>
        <taxon>Bacillati</taxon>
        <taxon>Actinomycetota</taxon>
        <taxon>Actinomycetes</taxon>
        <taxon>Mycobacteriales</taxon>
        <taxon>Dietziaceae</taxon>
        <taxon>Dietzia</taxon>
    </lineage>
</organism>
<comment type="caution">
    <text evidence="10">The sequence shown here is derived from an EMBL/GenBank/DDBJ whole genome shotgun (WGS) entry which is preliminary data.</text>
</comment>
<keyword evidence="6 9" id="KW-1133">Transmembrane helix</keyword>
<gene>
    <name evidence="10" type="ORF">ACFFVD_00520</name>
</gene>
<evidence type="ECO:0000256" key="9">
    <source>
        <dbReference type="SAM" id="Phobius"/>
    </source>
</evidence>
<evidence type="ECO:0000256" key="8">
    <source>
        <dbReference type="SAM" id="MobiDB-lite"/>
    </source>
</evidence>
<evidence type="ECO:0000256" key="4">
    <source>
        <dbReference type="ARBA" id="ARBA00022475"/>
    </source>
</evidence>
<evidence type="ECO:0000256" key="6">
    <source>
        <dbReference type="ARBA" id="ARBA00022989"/>
    </source>
</evidence>
<name>A0ABV5JKN5_9ACTN</name>
<keyword evidence="11" id="KW-1185">Reference proteome</keyword>
<evidence type="ECO:0000313" key="10">
    <source>
        <dbReference type="EMBL" id="MFB9258283.1"/>
    </source>
</evidence>
<feature type="transmembrane region" description="Helical" evidence="9">
    <location>
        <begin position="110"/>
        <end position="132"/>
    </location>
</feature>
<dbReference type="RefSeq" id="WP_380022738.1">
    <property type="nucleotide sequence ID" value="NZ_JBHMDY010000001.1"/>
</dbReference>
<comment type="similarity">
    <text evidence="2">Belongs to the tellurite-resistance/dicarboxylate transporter (TDT) family.</text>
</comment>
<dbReference type="InterPro" id="IPR004695">
    <property type="entry name" value="SLAC1/Mae1/Ssu1/TehA"/>
</dbReference>
<dbReference type="PANTHER" id="PTHR31686:SF1">
    <property type="entry name" value="SULFITE EFFLUX PUMP SSU1"/>
    <property type="match status" value="1"/>
</dbReference>
<sequence>MPVLTATLPSRLTQPPPPVLTWSTHPERGSCDRIVRPDIHQSHRQRAAAPAFSIAAPDGHSGSAPSTPGAGKLASGTVVPGPGPAWFGAIMGTGGLSTLLQLHADAVPGFGAGTLVMLALGWVMLIGLGLGFARSIACDPQEWSRSVRDATMVPLWGMVAMGLMAVGAATYVVTAARAPSLAAVAFGIDTAMWGAGTVLGLATAVGFAVWLITRRPDHPLPTWALPMVPPMVSATAGGVIAEQVSSDVIRSILVGACVVCFVLALTLGTTVIVLAYHHAWFRTPVPVALSTSTWIPLGIVGQSAAAAQVLSGPVLDDVARVYSAIVLVAGAGLGAYAVLVTVRGFIARMPFNPGWWAMAYPLATCGLGSYFLGWQWASLVTVAVLVTIWLVCAVASIRAIAASRHA</sequence>
<reference evidence="10 11" key="1">
    <citation type="submission" date="2024-09" db="EMBL/GenBank/DDBJ databases">
        <authorList>
            <person name="Sun Q."/>
            <person name="Mori K."/>
        </authorList>
    </citation>
    <scope>NUCLEOTIDE SEQUENCE [LARGE SCALE GENOMIC DNA]</scope>
    <source>
        <strain evidence="10 11">CCM 7659</strain>
    </source>
</reference>
<evidence type="ECO:0000313" key="11">
    <source>
        <dbReference type="Proteomes" id="UP001589700"/>
    </source>
</evidence>
<keyword evidence="3" id="KW-0813">Transport</keyword>
<dbReference type="InterPro" id="IPR038665">
    <property type="entry name" value="Voltage-dep_anion_channel_sf"/>
</dbReference>
<feature type="transmembrane region" description="Helical" evidence="9">
    <location>
        <begin position="354"/>
        <end position="373"/>
    </location>
</feature>
<evidence type="ECO:0000256" key="1">
    <source>
        <dbReference type="ARBA" id="ARBA00004651"/>
    </source>
</evidence>
<dbReference type="PANTHER" id="PTHR31686">
    <property type="match status" value="1"/>
</dbReference>
<feature type="region of interest" description="Disordered" evidence="8">
    <location>
        <begin position="1"/>
        <end position="27"/>
    </location>
</feature>
<keyword evidence="5 9" id="KW-0812">Transmembrane</keyword>
<feature type="transmembrane region" description="Helical" evidence="9">
    <location>
        <begin position="379"/>
        <end position="401"/>
    </location>
</feature>
<evidence type="ECO:0000256" key="5">
    <source>
        <dbReference type="ARBA" id="ARBA00022692"/>
    </source>
</evidence>
<evidence type="ECO:0000256" key="2">
    <source>
        <dbReference type="ARBA" id="ARBA00008566"/>
    </source>
</evidence>
<feature type="transmembrane region" description="Helical" evidence="9">
    <location>
        <begin position="321"/>
        <end position="342"/>
    </location>
</feature>
<feature type="region of interest" description="Disordered" evidence="8">
    <location>
        <begin position="54"/>
        <end position="74"/>
    </location>
</feature>
<evidence type="ECO:0000256" key="7">
    <source>
        <dbReference type="ARBA" id="ARBA00023136"/>
    </source>
</evidence>
<dbReference type="InterPro" id="IPR051629">
    <property type="entry name" value="Sulfite_efflux_TDT"/>
</dbReference>
<accession>A0ABV5JKN5</accession>
<feature type="transmembrane region" description="Helical" evidence="9">
    <location>
        <begin position="287"/>
        <end position="309"/>
    </location>
</feature>
<keyword evidence="4" id="KW-1003">Cell membrane</keyword>
<keyword evidence="7 9" id="KW-0472">Membrane</keyword>
<protein>
    <submittedName>
        <fullName evidence="10">C4-dicarboxylate ABC transporter</fullName>
    </submittedName>
</protein>
<dbReference type="Gene3D" id="1.50.10.150">
    <property type="entry name" value="Voltage-dependent anion channel"/>
    <property type="match status" value="1"/>
</dbReference>
<feature type="transmembrane region" description="Helical" evidence="9">
    <location>
        <begin position="153"/>
        <end position="173"/>
    </location>
</feature>
<feature type="transmembrane region" description="Helical" evidence="9">
    <location>
        <begin position="252"/>
        <end position="275"/>
    </location>
</feature>